<comment type="caution">
    <text evidence="3">The sequence shown here is derived from an EMBL/GenBank/DDBJ whole genome shotgun (WGS) entry which is preliminary data.</text>
</comment>
<dbReference type="Proteomes" id="UP000285575">
    <property type="component" value="Unassembled WGS sequence"/>
</dbReference>
<dbReference type="SMART" id="SM00710">
    <property type="entry name" value="PbH1"/>
    <property type="match status" value="6"/>
</dbReference>
<evidence type="ECO:0000256" key="1">
    <source>
        <dbReference type="SAM" id="SignalP"/>
    </source>
</evidence>
<proteinExistence type="predicted"/>
<reference evidence="3 4" key="1">
    <citation type="submission" date="2019-01" db="EMBL/GenBank/DDBJ databases">
        <authorList>
            <person name="Chen W.-M."/>
        </authorList>
    </citation>
    <scope>NUCLEOTIDE SEQUENCE [LARGE SCALE GENOMIC DNA]</scope>
    <source>
        <strain evidence="3 4">KYPY4</strain>
    </source>
</reference>
<dbReference type="Gene3D" id="2.160.20.10">
    <property type="entry name" value="Single-stranded right-handed beta-helix, Pectin lyase-like"/>
    <property type="match status" value="2"/>
</dbReference>
<organism evidence="3 4">
    <name type="scientific">Rubrivivax rivuli</name>
    <dbReference type="NCBI Taxonomy" id="1862385"/>
    <lineage>
        <taxon>Bacteria</taxon>
        <taxon>Pseudomonadati</taxon>
        <taxon>Pseudomonadota</taxon>
        <taxon>Betaproteobacteria</taxon>
        <taxon>Burkholderiales</taxon>
        <taxon>Sphaerotilaceae</taxon>
        <taxon>Rubrivivax</taxon>
    </lineage>
</organism>
<dbReference type="EMBL" id="SACR01000005">
    <property type="protein sequence ID" value="RVU44336.1"/>
    <property type="molecule type" value="Genomic_DNA"/>
</dbReference>
<feature type="chain" id="PRO_5019480347" evidence="1">
    <location>
        <begin position="31"/>
        <end position="561"/>
    </location>
</feature>
<dbReference type="InterPro" id="IPR011050">
    <property type="entry name" value="Pectin_lyase_fold/virulence"/>
</dbReference>
<dbReference type="AlphaFoldDB" id="A0A437RC18"/>
<evidence type="ECO:0000259" key="2">
    <source>
        <dbReference type="Pfam" id="PF13229"/>
    </source>
</evidence>
<dbReference type="PANTHER" id="PTHR36453:SF1">
    <property type="entry name" value="RIGHT HANDED BETA HELIX DOMAIN-CONTAINING PROTEIN"/>
    <property type="match status" value="1"/>
</dbReference>
<dbReference type="SUPFAM" id="SSF51126">
    <property type="entry name" value="Pectin lyase-like"/>
    <property type="match status" value="1"/>
</dbReference>
<dbReference type="InterPro" id="IPR012334">
    <property type="entry name" value="Pectin_lyas_fold"/>
</dbReference>
<gene>
    <name evidence="3" type="ORF">EOE66_16790</name>
</gene>
<sequence>MKPATGAGWLRAAACIGAACWAWACGPARAAVWVVEAQAPTAHDRNAGHAGAPLKTLGEAMRRLKPGDEVVVGEGVYRELVVVPRLPPGGELVTVIRAREPGRAVISGADPIEGWRPGGAGRFSVDWRGRTEPSQVYFGGRPLRQIAGTVFGGYPERPGHELADTHRSEGGIWLGRVPGDLRSLQPGDFFYEAATQTLHLRLAEGQAPGNTPATAVEVSTRPYVFLAEAAHRLRVEGLRFENANTSSLARQGAVKVFGNHNVLQGLHIRRMDAVGLQLFGTGSQLLDSVIEDSGQMGLNARGRQLTIARNSILNNNLRGFNKWWEAGGIKIIGDDGLHDSVFRDNVVAFNRGDGLWIDWENTGIRISGNTAAFNTGFGIHYEASSTGWIDGNASYGNGQRGIYVFESSDTRVEGNVVVANGLEGIVVADGERSAQRPQMKPRNNRVTGNVVGWNKDIELMLALPEMNNHSEGNLFLAERAPALVQGWSGLTNRPARGLASWRQRSGFDLQSRELVAPPPAALLAALREQRLLRPQALRELLQTALPALSLPAPPAPPALPR</sequence>
<dbReference type="OrthoDB" id="6091599at2"/>
<keyword evidence="4" id="KW-1185">Reference proteome</keyword>
<evidence type="ECO:0000313" key="4">
    <source>
        <dbReference type="Proteomes" id="UP000285575"/>
    </source>
</evidence>
<keyword evidence="1" id="KW-0732">Signal</keyword>
<dbReference type="InterPro" id="IPR039448">
    <property type="entry name" value="Beta_helix"/>
</dbReference>
<feature type="domain" description="Right handed beta helix" evidence="2">
    <location>
        <begin position="325"/>
        <end position="452"/>
    </location>
</feature>
<name>A0A437RC18_9BURK</name>
<evidence type="ECO:0000313" key="3">
    <source>
        <dbReference type="EMBL" id="RVU44336.1"/>
    </source>
</evidence>
<dbReference type="Pfam" id="PF13229">
    <property type="entry name" value="Beta_helix"/>
    <property type="match status" value="1"/>
</dbReference>
<accession>A0A437RC18</accession>
<dbReference type="PANTHER" id="PTHR36453">
    <property type="entry name" value="SECRETED PROTEIN-RELATED"/>
    <property type="match status" value="1"/>
</dbReference>
<dbReference type="RefSeq" id="WP_128229884.1">
    <property type="nucleotide sequence ID" value="NZ_SACR01000005.1"/>
</dbReference>
<feature type="signal peptide" evidence="1">
    <location>
        <begin position="1"/>
        <end position="30"/>
    </location>
</feature>
<dbReference type="InterPro" id="IPR006626">
    <property type="entry name" value="PbH1"/>
</dbReference>
<protein>
    <submittedName>
        <fullName evidence="3">Right-handed parallel beta-helix repeat-containing protein</fullName>
    </submittedName>
</protein>